<proteinExistence type="predicted"/>
<protein>
    <submittedName>
        <fullName evidence="2">Uncharacterized protein</fullName>
    </submittedName>
</protein>
<feature type="non-terminal residue" evidence="2">
    <location>
        <position position="123"/>
    </location>
</feature>
<feature type="region of interest" description="Disordered" evidence="1">
    <location>
        <begin position="48"/>
        <end position="67"/>
    </location>
</feature>
<keyword evidence="3" id="KW-1185">Reference proteome</keyword>
<accession>A0ABN9A642</accession>
<comment type="caution">
    <text evidence="2">The sequence shown here is derived from an EMBL/GenBank/DDBJ whole genome shotgun (WGS) entry which is preliminary data.</text>
</comment>
<gene>
    <name evidence="2" type="ORF">SPARVUS_LOCUS19419</name>
</gene>
<evidence type="ECO:0000313" key="2">
    <source>
        <dbReference type="EMBL" id="CAI9531491.1"/>
    </source>
</evidence>
<evidence type="ECO:0000256" key="1">
    <source>
        <dbReference type="SAM" id="MobiDB-lite"/>
    </source>
</evidence>
<name>A0ABN9A642_9NEOB</name>
<dbReference type="EMBL" id="CATNWA010000005">
    <property type="protein sequence ID" value="CAI9531491.1"/>
    <property type="molecule type" value="Genomic_DNA"/>
</dbReference>
<reference evidence="2" key="1">
    <citation type="submission" date="2023-05" db="EMBL/GenBank/DDBJ databases">
        <authorList>
            <person name="Stuckert A."/>
        </authorList>
    </citation>
    <scope>NUCLEOTIDE SEQUENCE</scope>
</reference>
<sequence>MSITGFRPVITCCACSGTPHSTAILISVLTANHPRPLVKHLQHTVSPLPVRTLSPPSSPDTFPPFQSGHFPPPSCPDTFPPFLSGHFPPPPPPFLSGHFPPPSCPDTFPPLPVRTLSPPFLSG</sequence>
<evidence type="ECO:0000313" key="3">
    <source>
        <dbReference type="Proteomes" id="UP001162483"/>
    </source>
</evidence>
<dbReference type="Proteomes" id="UP001162483">
    <property type="component" value="Unassembled WGS sequence"/>
</dbReference>
<organism evidence="2 3">
    <name type="scientific">Staurois parvus</name>
    <dbReference type="NCBI Taxonomy" id="386267"/>
    <lineage>
        <taxon>Eukaryota</taxon>
        <taxon>Metazoa</taxon>
        <taxon>Chordata</taxon>
        <taxon>Craniata</taxon>
        <taxon>Vertebrata</taxon>
        <taxon>Euteleostomi</taxon>
        <taxon>Amphibia</taxon>
        <taxon>Batrachia</taxon>
        <taxon>Anura</taxon>
        <taxon>Neobatrachia</taxon>
        <taxon>Ranoidea</taxon>
        <taxon>Ranidae</taxon>
        <taxon>Staurois</taxon>
    </lineage>
</organism>